<accession>A0A069QLK5</accession>
<gene>
    <name evidence="1" type="ORF">HMPREF1991_03251</name>
</gene>
<protein>
    <submittedName>
        <fullName evidence="1">Uncharacterized protein</fullName>
    </submittedName>
</protein>
<dbReference type="Proteomes" id="UP000027442">
    <property type="component" value="Unassembled WGS sequence"/>
</dbReference>
<dbReference type="HOGENOM" id="CLU_205307_0_0_10"/>
<reference evidence="1 2" key="1">
    <citation type="submission" date="2013-08" db="EMBL/GenBank/DDBJ databases">
        <authorList>
            <person name="Weinstock G."/>
            <person name="Sodergren E."/>
            <person name="Wylie T."/>
            <person name="Fulton L."/>
            <person name="Fulton R."/>
            <person name="Fronick C."/>
            <person name="O'Laughlin M."/>
            <person name="Godfrey J."/>
            <person name="Miner T."/>
            <person name="Herter B."/>
            <person name="Appelbaum E."/>
            <person name="Cordes M."/>
            <person name="Lek S."/>
            <person name="Wollam A."/>
            <person name="Pepin K.H."/>
            <person name="Palsikar V.B."/>
            <person name="Mitreva M."/>
            <person name="Wilson R.K."/>
        </authorList>
    </citation>
    <scope>NUCLEOTIDE SEQUENCE [LARGE SCALE GENOMIC DNA]</scope>
    <source>
        <strain evidence="1 2">ATCC 15930</strain>
    </source>
</reference>
<proteinExistence type="predicted"/>
<organism evidence="1 2">
    <name type="scientific">Hoylesella loescheii DSM 19665 = JCM 12249 = ATCC 15930</name>
    <dbReference type="NCBI Taxonomy" id="1122985"/>
    <lineage>
        <taxon>Bacteria</taxon>
        <taxon>Pseudomonadati</taxon>
        <taxon>Bacteroidota</taxon>
        <taxon>Bacteroidia</taxon>
        <taxon>Bacteroidales</taxon>
        <taxon>Prevotellaceae</taxon>
        <taxon>Hoylesella</taxon>
    </lineage>
</organism>
<sequence length="47" mass="5619">MANWRVWDKKACPLNKIGQVKKWLPCQLVICDRRHKDCVLSRTRVKP</sequence>
<comment type="caution">
    <text evidence="1">The sequence shown here is derived from an EMBL/GenBank/DDBJ whole genome shotgun (WGS) entry which is preliminary data.</text>
</comment>
<dbReference type="AlphaFoldDB" id="A0A069QLK5"/>
<evidence type="ECO:0000313" key="1">
    <source>
        <dbReference type="EMBL" id="KDR50696.1"/>
    </source>
</evidence>
<dbReference type="EMBL" id="JNGW01000144">
    <property type="protein sequence ID" value="KDR50696.1"/>
    <property type="molecule type" value="Genomic_DNA"/>
</dbReference>
<name>A0A069QLK5_HOYLO</name>
<evidence type="ECO:0000313" key="2">
    <source>
        <dbReference type="Proteomes" id="UP000027442"/>
    </source>
</evidence>
<keyword evidence="2" id="KW-1185">Reference proteome</keyword>
<dbReference type="PATRIC" id="fig|1122985.7.peg.3367"/>